<proteinExistence type="predicted"/>
<evidence type="ECO:0000313" key="4">
    <source>
        <dbReference type="Proteomes" id="UP001237642"/>
    </source>
</evidence>
<dbReference type="Proteomes" id="UP001237642">
    <property type="component" value="Unassembled WGS sequence"/>
</dbReference>
<gene>
    <name evidence="3" type="ORF">POM88_048866</name>
</gene>
<feature type="domain" description="FBD" evidence="2">
    <location>
        <begin position="45"/>
        <end position="117"/>
    </location>
</feature>
<reference evidence="3" key="2">
    <citation type="submission" date="2023-05" db="EMBL/GenBank/DDBJ databases">
        <authorList>
            <person name="Schelkunov M.I."/>
        </authorList>
    </citation>
    <scope>NUCLEOTIDE SEQUENCE</scope>
    <source>
        <strain evidence="3">Hsosn_3</strain>
        <tissue evidence="3">Leaf</tissue>
    </source>
</reference>
<dbReference type="AlphaFoldDB" id="A0AAD8GUK1"/>
<keyword evidence="4" id="KW-1185">Reference proteome</keyword>
<sequence length="138" mass="16216">MHFKSFFIAIYRSCLTILDYIIFYQANPNSKEDDFVDFCEEDYEDCTLHHLEVITFSYFKGFKAELELVEVLLAHSPLLKTMFIHRDCDMEKDVAVKILEVMLEFPRASSRAQIKSLKLPFKADEFGQWVVIILDNGF</sequence>
<protein>
    <recommendedName>
        <fullName evidence="2">FBD domain-containing protein</fullName>
    </recommendedName>
</protein>
<evidence type="ECO:0000256" key="1">
    <source>
        <dbReference type="SAM" id="SignalP"/>
    </source>
</evidence>
<dbReference type="EMBL" id="JAUIZM010000011">
    <property type="protein sequence ID" value="KAK1355610.1"/>
    <property type="molecule type" value="Genomic_DNA"/>
</dbReference>
<feature type="chain" id="PRO_5042188496" description="FBD domain-containing protein" evidence="1">
    <location>
        <begin position="17"/>
        <end position="138"/>
    </location>
</feature>
<comment type="caution">
    <text evidence="3">The sequence shown here is derived from an EMBL/GenBank/DDBJ whole genome shotgun (WGS) entry which is preliminary data.</text>
</comment>
<organism evidence="3 4">
    <name type="scientific">Heracleum sosnowskyi</name>
    <dbReference type="NCBI Taxonomy" id="360622"/>
    <lineage>
        <taxon>Eukaryota</taxon>
        <taxon>Viridiplantae</taxon>
        <taxon>Streptophyta</taxon>
        <taxon>Embryophyta</taxon>
        <taxon>Tracheophyta</taxon>
        <taxon>Spermatophyta</taxon>
        <taxon>Magnoliopsida</taxon>
        <taxon>eudicotyledons</taxon>
        <taxon>Gunneridae</taxon>
        <taxon>Pentapetalae</taxon>
        <taxon>asterids</taxon>
        <taxon>campanulids</taxon>
        <taxon>Apiales</taxon>
        <taxon>Apiaceae</taxon>
        <taxon>Apioideae</taxon>
        <taxon>apioid superclade</taxon>
        <taxon>Tordylieae</taxon>
        <taxon>Tordyliinae</taxon>
        <taxon>Heracleum</taxon>
    </lineage>
</organism>
<accession>A0AAD8GUK1</accession>
<dbReference type="Pfam" id="PF08387">
    <property type="entry name" value="FBD"/>
    <property type="match status" value="1"/>
</dbReference>
<reference evidence="3" key="1">
    <citation type="submission" date="2023-02" db="EMBL/GenBank/DDBJ databases">
        <title>Genome of toxic invasive species Heracleum sosnowskyi carries increased number of genes despite the absence of recent whole-genome duplications.</title>
        <authorList>
            <person name="Schelkunov M."/>
            <person name="Shtratnikova V."/>
            <person name="Makarenko M."/>
            <person name="Klepikova A."/>
            <person name="Omelchenko D."/>
            <person name="Novikova G."/>
            <person name="Obukhova E."/>
            <person name="Bogdanov V."/>
            <person name="Penin A."/>
            <person name="Logacheva M."/>
        </authorList>
    </citation>
    <scope>NUCLEOTIDE SEQUENCE</scope>
    <source>
        <strain evidence="3">Hsosn_3</strain>
        <tissue evidence="3">Leaf</tissue>
    </source>
</reference>
<dbReference type="InterPro" id="IPR006566">
    <property type="entry name" value="FBD"/>
</dbReference>
<dbReference type="SMART" id="SM00579">
    <property type="entry name" value="FBD"/>
    <property type="match status" value="1"/>
</dbReference>
<name>A0AAD8GUK1_9APIA</name>
<evidence type="ECO:0000259" key="2">
    <source>
        <dbReference type="SMART" id="SM00579"/>
    </source>
</evidence>
<feature type="signal peptide" evidence="1">
    <location>
        <begin position="1"/>
        <end position="16"/>
    </location>
</feature>
<evidence type="ECO:0000313" key="3">
    <source>
        <dbReference type="EMBL" id="KAK1355610.1"/>
    </source>
</evidence>
<keyword evidence="1" id="KW-0732">Signal</keyword>